<evidence type="ECO:0000313" key="1">
    <source>
        <dbReference type="EMBL" id="KAI7991680.1"/>
    </source>
</evidence>
<name>A0ACC0FSN3_9ERIC</name>
<sequence>MFSIFSKPISIFTKRLRIFANEVREFAKDIVKEKKQELGEKSSLESVDLLSRFLSSGHSDENFVTDIVISFISAGRDTTSAALTWFFWLISRHPDVENEIPKEINEESEAASFEEAKNMVYTCASLSESMILYPPVPVDGKKAVDDDVLPDGTVIEKGTRVSLHNEGKLTHLPHPRLYSSFEASLVVAYGFDLKETNGH</sequence>
<proteinExistence type="predicted"/>
<organism evidence="1 2">
    <name type="scientific">Camellia lanceoleosa</name>
    <dbReference type="NCBI Taxonomy" id="1840588"/>
    <lineage>
        <taxon>Eukaryota</taxon>
        <taxon>Viridiplantae</taxon>
        <taxon>Streptophyta</taxon>
        <taxon>Embryophyta</taxon>
        <taxon>Tracheophyta</taxon>
        <taxon>Spermatophyta</taxon>
        <taxon>Magnoliopsida</taxon>
        <taxon>eudicotyledons</taxon>
        <taxon>Gunneridae</taxon>
        <taxon>Pentapetalae</taxon>
        <taxon>asterids</taxon>
        <taxon>Ericales</taxon>
        <taxon>Theaceae</taxon>
        <taxon>Camellia</taxon>
    </lineage>
</organism>
<comment type="caution">
    <text evidence="1">The sequence shown here is derived from an EMBL/GenBank/DDBJ whole genome shotgun (WGS) entry which is preliminary data.</text>
</comment>
<dbReference type="Proteomes" id="UP001060215">
    <property type="component" value="Chromosome 13"/>
</dbReference>
<gene>
    <name evidence="1" type="ORF">LOK49_LG12G01403</name>
</gene>
<protein>
    <submittedName>
        <fullName evidence="1">Cytochrome P450 94A1</fullName>
    </submittedName>
</protein>
<reference evidence="1 2" key="1">
    <citation type="journal article" date="2022" name="Plant J.">
        <title>Chromosome-level genome of Camellia lanceoleosa provides a valuable resource for understanding genome evolution and self-incompatibility.</title>
        <authorList>
            <person name="Gong W."/>
            <person name="Xiao S."/>
            <person name="Wang L."/>
            <person name="Liao Z."/>
            <person name="Chang Y."/>
            <person name="Mo W."/>
            <person name="Hu G."/>
            <person name="Li W."/>
            <person name="Zhao G."/>
            <person name="Zhu H."/>
            <person name="Hu X."/>
            <person name="Ji K."/>
            <person name="Xiang X."/>
            <person name="Song Q."/>
            <person name="Yuan D."/>
            <person name="Jin S."/>
            <person name="Zhang L."/>
        </authorList>
    </citation>
    <scope>NUCLEOTIDE SEQUENCE [LARGE SCALE GENOMIC DNA]</scope>
    <source>
        <strain evidence="1">SQ_2022a</strain>
    </source>
</reference>
<evidence type="ECO:0000313" key="2">
    <source>
        <dbReference type="Proteomes" id="UP001060215"/>
    </source>
</evidence>
<dbReference type="EMBL" id="CM045770">
    <property type="protein sequence ID" value="KAI7991680.1"/>
    <property type="molecule type" value="Genomic_DNA"/>
</dbReference>
<accession>A0ACC0FSN3</accession>
<keyword evidence="2" id="KW-1185">Reference proteome</keyword>